<reference evidence="1" key="2">
    <citation type="journal article" date="2021" name="PeerJ">
        <title>Extensive microbial diversity within the chicken gut microbiome revealed by metagenomics and culture.</title>
        <authorList>
            <person name="Gilroy R."/>
            <person name="Ravi A."/>
            <person name="Getino M."/>
            <person name="Pursley I."/>
            <person name="Horton D.L."/>
            <person name="Alikhan N.F."/>
            <person name="Baker D."/>
            <person name="Gharbi K."/>
            <person name="Hall N."/>
            <person name="Watson M."/>
            <person name="Adriaenssens E.M."/>
            <person name="Foster-Nyarko E."/>
            <person name="Jarju S."/>
            <person name="Secka A."/>
            <person name="Antonio M."/>
            <person name="Oren A."/>
            <person name="Chaudhuri R.R."/>
            <person name="La Ragione R."/>
            <person name="Hildebrand F."/>
            <person name="Pallen M.J."/>
        </authorList>
    </citation>
    <scope>NUCLEOTIDE SEQUENCE</scope>
    <source>
        <strain evidence="1">CHK184-25365</strain>
    </source>
</reference>
<proteinExistence type="predicted"/>
<comment type="caution">
    <text evidence="1">The sequence shown here is derived from an EMBL/GenBank/DDBJ whole genome shotgun (WGS) entry which is preliminary data.</text>
</comment>
<name>A0A9D1AIH5_9FIRM</name>
<evidence type="ECO:0008006" key="3">
    <source>
        <dbReference type="Google" id="ProtNLM"/>
    </source>
</evidence>
<organism evidence="1 2">
    <name type="scientific">Candidatus Egerieicola pullicola</name>
    <dbReference type="NCBI Taxonomy" id="2840775"/>
    <lineage>
        <taxon>Bacteria</taxon>
        <taxon>Bacillati</taxon>
        <taxon>Bacillota</taxon>
        <taxon>Clostridia</taxon>
        <taxon>Eubacteriales</taxon>
        <taxon>Oscillospiraceae</taxon>
        <taxon>Oscillospiraceae incertae sedis</taxon>
        <taxon>Candidatus Egerieicola</taxon>
    </lineage>
</organism>
<sequence length="228" mass="26654">MQESIFTIPVTELLEEKNGCPICAMVHVLEQRSVEYIMGAAMMEPDVRIETNRLGFCAHHFAQMRTQKNRLSLALILQSHLQELQKNPMGNAGSGKVKRGQLPPKEESCFVCDRIQWAQVRFFHTLLQQYAAQEDLRKLWKEQPFLCLPHYRQLTVYAKQNMDKRWQKDFQQSLNDLCLKQLDQLEADVSHYCKMFDYRSKGGDWGNSRDSIERSIAFLTSEEMPEHP</sequence>
<evidence type="ECO:0000313" key="1">
    <source>
        <dbReference type="EMBL" id="HIR40812.1"/>
    </source>
</evidence>
<evidence type="ECO:0000313" key="2">
    <source>
        <dbReference type="Proteomes" id="UP000886749"/>
    </source>
</evidence>
<dbReference type="AlphaFoldDB" id="A0A9D1AIH5"/>
<accession>A0A9D1AIH5</accession>
<gene>
    <name evidence="1" type="ORF">IAB36_03185</name>
</gene>
<dbReference type="Pfam" id="PF19538">
    <property type="entry name" value="DUF6062"/>
    <property type="match status" value="1"/>
</dbReference>
<dbReference type="InterPro" id="IPR045706">
    <property type="entry name" value="DUF6062"/>
</dbReference>
<dbReference type="EMBL" id="DVGY01000076">
    <property type="protein sequence ID" value="HIR40812.1"/>
    <property type="molecule type" value="Genomic_DNA"/>
</dbReference>
<dbReference type="Proteomes" id="UP000886749">
    <property type="component" value="Unassembled WGS sequence"/>
</dbReference>
<reference evidence="1" key="1">
    <citation type="submission" date="2020-10" db="EMBL/GenBank/DDBJ databases">
        <authorList>
            <person name="Gilroy R."/>
        </authorList>
    </citation>
    <scope>NUCLEOTIDE SEQUENCE</scope>
    <source>
        <strain evidence="1">CHK184-25365</strain>
    </source>
</reference>
<protein>
    <recommendedName>
        <fullName evidence="3">ABC transporter substrate-binding protein</fullName>
    </recommendedName>
</protein>